<keyword evidence="1 4" id="KW-0378">Hydrolase</keyword>
<dbReference type="SUPFAM" id="SSF109604">
    <property type="entry name" value="HD-domain/PDEase-like"/>
    <property type="match status" value="1"/>
</dbReference>
<dbReference type="Gene3D" id="1.10.3210.10">
    <property type="entry name" value="Hypothetical protein af1432"/>
    <property type="match status" value="1"/>
</dbReference>
<comment type="caution">
    <text evidence="4">The sequence shown here is derived from an EMBL/GenBank/DDBJ whole genome shotgun (WGS) entry which is preliminary data.</text>
</comment>
<organism evidence="4 5">
    <name type="scientific">Sporolactobacillus spathodeae</name>
    <dbReference type="NCBI Taxonomy" id="1465502"/>
    <lineage>
        <taxon>Bacteria</taxon>
        <taxon>Bacillati</taxon>
        <taxon>Bacillota</taxon>
        <taxon>Bacilli</taxon>
        <taxon>Bacillales</taxon>
        <taxon>Sporolactobacillaceae</taxon>
        <taxon>Sporolactobacillus</taxon>
    </lineage>
</organism>
<evidence type="ECO:0000259" key="2">
    <source>
        <dbReference type="Pfam" id="PF01336"/>
    </source>
</evidence>
<dbReference type="CDD" id="cd00077">
    <property type="entry name" value="HDc"/>
    <property type="match status" value="1"/>
</dbReference>
<feature type="domain" description="HD" evidence="3">
    <location>
        <begin position="161"/>
        <end position="278"/>
    </location>
</feature>
<gene>
    <name evidence="4" type="ORF">JOC27_001813</name>
</gene>
<dbReference type="GO" id="GO:0016787">
    <property type="term" value="F:hydrolase activity"/>
    <property type="evidence" value="ECO:0007669"/>
    <property type="project" value="UniProtKB-KW"/>
</dbReference>
<dbReference type="EMBL" id="JAFBEV010000015">
    <property type="protein sequence ID" value="MBM7658360.1"/>
    <property type="molecule type" value="Genomic_DNA"/>
</dbReference>
<proteinExistence type="predicted"/>
<dbReference type="NCBIfam" id="NF010007">
    <property type="entry name" value="PRK13480.1"/>
    <property type="match status" value="1"/>
</dbReference>
<sequence length="317" mass="35852">MSGIAYCKEGDRVHEFLLIKDVSKGTASNGKPFLTLILQDKTGDVEAKLWGISNEDEKNYSVGAVVLIEGDMTTFRGRNQLKIRNIRLANEQDEVVKANLVMSAPLSAEALNEKVTQYLFEIKNPVIQRLTRSLLKKNQEAFFDYPAAMSIHHNFLSGLAYHVCCMLDMAKSVVQLYPEVNQDLLYAGIILHDMGKLKELSGVTATTYTLEGNMLGHISIMVDQIGEAARELQLEDKEEVLLLQHMVLSHHENPEWGSPKAPLFKEAEILHVLDDLDAKMNIMTRALRKTRPGEFSERLFAMNNRSLYRPVFETENE</sequence>
<reference evidence="4 5" key="1">
    <citation type="submission" date="2021-01" db="EMBL/GenBank/DDBJ databases">
        <title>Genomic Encyclopedia of Type Strains, Phase IV (KMG-IV): sequencing the most valuable type-strain genomes for metagenomic binning, comparative biology and taxonomic classification.</title>
        <authorList>
            <person name="Goeker M."/>
        </authorList>
    </citation>
    <scope>NUCLEOTIDE SEQUENCE [LARGE SCALE GENOMIC DNA]</scope>
    <source>
        <strain evidence="4 5">DSM 100968</strain>
    </source>
</reference>
<dbReference type="InterPro" id="IPR050798">
    <property type="entry name" value="YhaM_exoribonuc/phosphodiest"/>
</dbReference>
<evidence type="ECO:0000313" key="5">
    <source>
        <dbReference type="Proteomes" id="UP000823201"/>
    </source>
</evidence>
<dbReference type="Pfam" id="PF01966">
    <property type="entry name" value="HD"/>
    <property type="match status" value="1"/>
</dbReference>
<dbReference type="PANTHER" id="PTHR37294:SF1">
    <property type="entry name" value="3'-5' EXORIBONUCLEASE YHAM"/>
    <property type="match status" value="1"/>
</dbReference>
<dbReference type="InterPro" id="IPR004365">
    <property type="entry name" value="NA-bd_OB_tRNA"/>
</dbReference>
<feature type="domain" description="OB" evidence="2">
    <location>
        <begin position="28"/>
        <end position="88"/>
    </location>
</feature>
<protein>
    <submittedName>
        <fullName evidence="4">3'-5' exoribonuclease</fullName>
        <ecNumber evidence="4">3.1.-.-</ecNumber>
    </submittedName>
</protein>
<dbReference type="Proteomes" id="UP000823201">
    <property type="component" value="Unassembled WGS sequence"/>
</dbReference>
<dbReference type="PANTHER" id="PTHR37294">
    <property type="entry name" value="3'-5' EXORIBONUCLEASE YHAM"/>
    <property type="match status" value="1"/>
</dbReference>
<dbReference type="InterPro" id="IPR012340">
    <property type="entry name" value="NA-bd_OB-fold"/>
</dbReference>
<dbReference type="SUPFAM" id="SSF50249">
    <property type="entry name" value="Nucleic acid-binding proteins"/>
    <property type="match status" value="1"/>
</dbReference>
<evidence type="ECO:0000256" key="1">
    <source>
        <dbReference type="ARBA" id="ARBA00022801"/>
    </source>
</evidence>
<dbReference type="EC" id="3.1.-.-" evidence="4"/>
<evidence type="ECO:0000313" key="4">
    <source>
        <dbReference type="EMBL" id="MBM7658360.1"/>
    </source>
</evidence>
<accession>A0ABS2Q9C0</accession>
<dbReference type="InterPro" id="IPR003607">
    <property type="entry name" value="HD/PDEase_dom"/>
</dbReference>
<evidence type="ECO:0000259" key="3">
    <source>
        <dbReference type="Pfam" id="PF01966"/>
    </source>
</evidence>
<keyword evidence="5" id="KW-1185">Reference proteome</keyword>
<dbReference type="Pfam" id="PF01336">
    <property type="entry name" value="tRNA_anti-codon"/>
    <property type="match status" value="1"/>
</dbReference>
<dbReference type="InterPro" id="IPR006674">
    <property type="entry name" value="HD_domain"/>
</dbReference>
<dbReference type="CDD" id="cd04492">
    <property type="entry name" value="YhaM_OBF_like"/>
    <property type="match status" value="1"/>
</dbReference>
<name>A0ABS2Q9C0_9BACL</name>
<dbReference type="Gene3D" id="2.40.50.140">
    <property type="entry name" value="Nucleic acid-binding proteins"/>
    <property type="match status" value="1"/>
</dbReference>